<dbReference type="InterPro" id="IPR000014">
    <property type="entry name" value="PAS"/>
</dbReference>
<dbReference type="CDD" id="cd00130">
    <property type="entry name" value="PAS"/>
    <property type="match status" value="1"/>
</dbReference>
<dbReference type="Gene3D" id="3.30.70.270">
    <property type="match status" value="1"/>
</dbReference>
<comment type="caution">
    <text evidence="2">The sequence shown here is derived from an EMBL/GenBank/DDBJ whole genome shotgun (WGS) entry which is preliminary data.</text>
</comment>
<dbReference type="EMBL" id="CAJZAG010000001">
    <property type="protein sequence ID" value="CAG9163594.1"/>
    <property type="molecule type" value="Genomic_DNA"/>
</dbReference>
<evidence type="ECO:0000313" key="2">
    <source>
        <dbReference type="EMBL" id="CAG9163594.1"/>
    </source>
</evidence>
<dbReference type="NCBIfam" id="TIGR00254">
    <property type="entry name" value="GGDEF"/>
    <property type="match status" value="1"/>
</dbReference>
<gene>
    <name evidence="2" type="ORF">LMG32289_00093</name>
</gene>
<dbReference type="InterPro" id="IPR043128">
    <property type="entry name" value="Rev_trsase/Diguanyl_cyclase"/>
</dbReference>
<dbReference type="SUPFAM" id="SSF55073">
    <property type="entry name" value="Nucleotide cyclase"/>
    <property type="match status" value="1"/>
</dbReference>
<dbReference type="SUPFAM" id="SSF55785">
    <property type="entry name" value="PYP-like sensor domain (PAS domain)"/>
    <property type="match status" value="2"/>
</dbReference>
<name>A0ABN7XUG0_9BURK</name>
<dbReference type="Proteomes" id="UP000706525">
    <property type="component" value="Unassembled WGS sequence"/>
</dbReference>
<evidence type="ECO:0000259" key="1">
    <source>
        <dbReference type="PROSITE" id="PS50887"/>
    </source>
</evidence>
<feature type="domain" description="GGDEF" evidence="1">
    <location>
        <begin position="370"/>
        <end position="505"/>
    </location>
</feature>
<dbReference type="CDD" id="cd01949">
    <property type="entry name" value="GGDEF"/>
    <property type="match status" value="1"/>
</dbReference>
<dbReference type="PROSITE" id="PS50887">
    <property type="entry name" value="GGDEF"/>
    <property type="match status" value="1"/>
</dbReference>
<dbReference type="Pfam" id="PF00990">
    <property type="entry name" value="GGDEF"/>
    <property type="match status" value="1"/>
</dbReference>
<keyword evidence="3" id="KW-1185">Reference proteome</keyword>
<reference evidence="2 3" key="1">
    <citation type="submission" date="2021-08" db="EMBL/GenBank/DDBJ databases">
        <authorList>
            <person name="Peeters C."/>
        </authorList>
    </citation>
    <scope>NUCLEOTIDE SEQUENCE [LARGE SCALE GENOMIC DNA]</scope>
    <source>
        <strain evidence="2 3">LMG 32289</strain>
    </source>
</reference>
<dbReference type="SMART" id="SM00267">
    <property type="entry name" value="GGDEF"/>
    <property type="match status" value="1"/>
</dbReference>
<proteinExistence type="predicted"/>
<dbReference type="InterPro" id="IPR035965">
    <property type="entry name" value="PAS-like_dom_sf"/>
</dbReference>
<organism evidence="2 3">
    <name type="scientific">Cupriavidus pampae</name>
    <dbReference type="NCBI Taxonomy" id="659251"/>
    <lineage>
        <taxon>Bacteria</taxon>
        <taxon>Pseudomonadati</taxon>
        <taxon>Pseudomonadota</taxon>
        <taxon>Betaproteobacteria</taxon>
        <taxon>Burkholderiales</taxon>
        <taxon>Burkholderiaceae</taxon>
        <taxon>Cupriavidus</taxon>
    </lineage>
</organism>
<dbReference type="PANTHER" id="PTHR44757:SF2">
    <property type="entry name" value="BIOFILM ARCHITECTURE MAINTENANCE PROTEIN MBAA"/>
    <property type="match status" value="1"/>
</dbReference>
<evidence type="ECO:0000313" key="3">
    <source>
        <dbReference type="Proteomes" id="UP000706525"/>
    </source>
</evidence>
<dbReference type="Gene3D" id="3.30.450.20">
    <property type="entry name" value="PAS domain"/>
    <property type="match status" value="2"/>
</dbReference>
<dbReference type="InterPro" id="IPR052155">
    <property type="entry name" value="Biofilm_reg_signaling"/>
</dbReference>
<dbReference type="InterPro" id="IPR000160">
    <property type="entry name" value="GGDEF_dom"/>
</dbReference>
<dbReference type="PANTHER" id="PTHR44757">
    <property type="entry name" value="DIGUANYLATE CYCLASE DGCP"/>
    <property type="match status" value="1"/>
</dbReference>
<protein>
    <recommendedName>
        <fullName evidence="1">GGDEF domain-containing protein</fullName>
    </recommendedName>
</protein>
<sequence length="505" mass="57348">MQSERAATPLDHNINATTDVIFDNDYESLFELAPVSLWLEDFSAVRQAFEALRADGVTDLRGYLRANPVEVARCSALIRVTAVNRRTLKLFRAADFDDLVANLDAVFRDDMFDQHVEELGQLWDGGNHFSSQTVNYTLDGERLDIRLEASVLPGHESDWSRVLLSIEDITVRVRTERDLRRSQQYAVGLFEHSPVSLWVEDFSAVKMLLDEVRSAGITDFRTFLNVHPDFVTRCMQEIRVLDVNQQTLSLFSAPSKEILLSRLGDVFRDDMRIHFAEQLVDLWHEKLWQQREVINYALDGRAVDVFMQWSVFPGHEADWDQVLVSLTDITARKKAEAYVEFLGKHDVLTKLFNRAYYEDELARLGRKGPWPVSVIALDLNGLKVVNDQFGHSDGDALLRRTGEVLKKAVGEQACVARTGGDEFMVLLPGRDERGAATVVEQIEQVIELNNSFYPGVRLSFSIGAATCVQGERLTDTCKIADARMYEAKRAYYLAMGNERRQTGDV</sequence>
<dbReference type="InterPro" id="IPR029787">
    <property type="entry name" value="Nucleotide_cyclase"/>
</dbReference>
<accession>A0ABN7XUG0</accession>